<sequence length="276" mass="31585">MVVELDEAQEWLFDLFLRREILSEFEEQVLELVKLCQSRAEYDLIKHTVEKLIVLNSGQLSTQVFSMAEHVRKLSKGKQTAVVAMAWDDAPDSSQQLVQMLKSRFTREDKIRIFNSVPAFTKKDHVDQFEQFILVDDFSGTGKTVENRYNHLVKHAKGREVDIEGYACLLFGMKAAFDFLVSTGINVHFCRKLQAGLSGHFQQPELDDMIQHMKRLEQELAPAIDGTPLPSMGHGGAEALFFVKDSNAPNSNFPIFWWPEDAANKERNTLMYRAEL</sequence>
<name>A0ABV7TFY4_9RHOB</name>
<evidence type="ECO:0000313" key="2">
    <source>
        <dbReference type="EMBL" id="MFC3614532.1"/>
    </source>
</evidence>
<keyword evidence="3" id="KW-1185">Reference proteome</keyword>
<organism evidence="2 3">
    <name type="scientific">Lutimaribacter marinistellae</name>
    <dbReference type="NCBI Taxonomy" id="1820329"/>
    <lineage>
        <taxon>Bacteria</taxon>
        <taxon>Pseudomonadati</taxon>
        <taxon>Pseudomonadota</taxon>
        <taxon>Alphaproteobacteria</taxon>
        <taxon>Rhodobacterales</taxon>
        <taxon>Roseobacteraceae</taxon>
        <taxon>Lutimaribacter</taxon>
    </lineage>
</organism>
<dbReference type="Proteomes" id="UP001595629">
    <property type="component" value="Unassembled WGS sequence"/>
</dbReference>
<comment type="caution">
    <text evidence="2">The sequence shown here is derived from an EMBL/GenBank/DDBJ whole genome shotgun (WGS) entry which is preliminary data.</text>
</comment>
<evidence type="ECO:0000313" key="3">
    <source>
        <dbReference type="Proteomes" id="UP001595629"/>
    </source>
</evidence>
<proteinExistence type="predicted"/>
<feature type="domain" description="PRTase-CE" evidence="1">
    <location>
        <begin position="26"/>
        <end position="271"/>
    </location>
</feature>
<dbReference type="InterPro" id="IPR056920">
    <property type="entry name" value="PRTase-CE"/>
</dbReference>
<accession>A0ABV7TFY4</accession>
<dbReference type="RefSeq" id="WP_386735788.1">
    <property type="nucleotide sequence ID" value="NZ_JBHRXI010000010.1"/>
</dbReference>
<gene>
    <name evidence="2" type="ORF">ACFORG_12220</name>
</gene>
<dbReference type="EMBL" id="JBHRXI010000010">
    <property type="protein sequence ID" value="MFC3614532.1"/>
    <property type="molecule type" value="Genomic_DNA"/>
</dbReference>
<evidence type="ECO:0000259" key="1">
    <source>
        <dbReference type="Pfam" id="PF24390"/>
    </source>
</evidence>
<protein>
    <recommendedName>
        <fullName evidence="1">PRTase-CE domain-containing protein</fullName>
    </recommendedName>
</protein>
<reference evidence="3" key="1">
    <citation type="journal article" date="2019" name="Int. J. Syst. Evol. Microbiol.">
        <title>The Global Catalogue of Microorganisms (GCM) 10K type strain sequencing project: providing services to taxonomists for standard genome sequencing and annotation.</title>
        <authorList>
            <consortium name="The Broad Institute Genomics Platform"/>
            <consortium name="The Broad Institute Genome Sequencing Center for Infectious Disease"/>
            <person name="Wu L."/>
            <person name="Ma J."/>
        </authorList>
    </citation>
    <scope>NUCLEOTIDE SEQUENCE [LARGE SCALE GENOMIC DNA]</scope>
    <source>
        <strain evidence="3">KCTC 42911</strain>
    </source>
</reference>
<dbReference type="Pfam" id="PF24390">
    <property type="entry name" value="PRTase-CE"/>
    <property type="match status" value="1"/>
</dbReference>